<evidence type="ECO:0000313" key="3">
    <source>
        <dbReference type="Proteomes" id="UP000012174"/>
    </source>
</evidence>
<reference evidence="3" key="1">
    <citation type="journal article" date="2013" name="Genome Announc.">
        <title>Draft genome sequence of the grapevine dieback fungus Eutypa lata UCR-EL1.</title>
        <authorList>
            <person name="Blanco-Ulate B."/>
            <person name="Rolshausen P.E."/>
            <person name="Cantu D."/>
        </authorList>
    </citation>
    <scope>NUCLEOTIDE SEQUENCE [LARGE SCALE GENOMIC DNA]</scope>
    <source>
        <strain evidence="3">UCR-EL1</strain>
    </source>
</reference>
<sequence length="365" mass="40399">MAPRRSVFITGANGYIGAAVARSFVRAGWNVYGLIRRAEAAPQLLKDEIIPIIGTLPPPGAAPDSPDLAFLSNTLYKRTETLDVIVGCTENVTDYPTHYAQVLALFRALATTSNARGVRPYVLWTSGSKDYGFSPLDGTPGLAPHTEESPTATMEFVRPRLTYSLKILDDPENAALFDAAVLRPPNVYGYSSSYYGQIFDWAEQVKSQVLAAGQSGYEFAIDPRTIMSALHVDDCGDAYVALAEHPDRSQVSGQVFNIGPYQYETTGKLLEALTREYDIPGGFKFANTEQAEKNSAGFIRSLLDWSQWIGSDKIRKVTGWSDKRMLFAENLGVYRRAYEYAAKIGHDDVARVAQMRKFFETIFKP</sequence>
<dbReference type="InterPro" id="IPR001509">
    <property type="entry name" value="Epimerase_deHydtase"/>
</dbReference>
<feature type="domain" description="NAD-dependent epimerase/dehydratase" evidence="1">
    <location>
        <begin position="7"/>
        <end position="259"/>
    </location>
</feature>
<dbReference type="AlphaFoldDB" id="M7T5T6"/>
<dbReference type="Pfam" id="PF01370">
    <property type="entry name" value="Epimerase"/>
    <property type="match status" value="1"/>
</dbReference>
<organism evidence="2 3">
    <name type="scientific">Eutypa lata (strain UCR-EL1)</name>
    <name type="common">Grapevine dieback disease fungus</name>
    <name type="synonym">Eutypa armeniacae</name>
    <dbReference type="NCBI Taxonomy" id="1287681"/>
    <lineage>
        <taxon>Eukaryota</taxon>
        <taxon>Fungi</taxon>
        <taxon>Dikarya</taxon>
        <taxon>Ascomycota</taxon>
        <taxon>Pezizomycotina</taxon>
        <taxon>Sordariomycetes</taxon>
        <taxon>Xylariomycetidae</taxon>
        <taxon>Xylariales</taxon>
        <taxon>Diatrypaceae</taxon>
        <taxon>Eutypa</taxon>
    </lineage>
</organism>
<dbReference type="HOGENOM" id="CLU_685169_0_0_1"/>
<gene>
    <name evidence="2" type="ORF">UCREL1_11067</name>
</gene>
<name>M7T5T6_EUTLA</name>
<dbReference type="InterPro" id="IPR051783">
    <property type="entry name" value="NAD(P)-dependent_oxidoreduct"/>
</dbReference>
<dbReference type="GO" id="GO:0004029">
    <property type="term" value="F:aldehyde dehydrogenase (NAD+) activity"/>
    <property type="evidence" value="ECO:0007669"/>
    <property type="project" value="TreeGrafter"/>
</dbReference>
<dbReference type="SUPFAM" id="SSF51735">
    <property type="entry name" value="NAD(P)-binding Rossmann-fold domains"/>
    <property type="match status" value="1"/>
</dbReference>
<dbReference type="InterPro" id="IPR036291">
    <property type="entry name" value="NAD(P)-bd_dom_sf"/>
</dbReference>
<dbReference type="GO" id="GO:0005737">
    <property type="term" value="C:cytoplasm"/>
    <property type="evidence" value="ECO:0007669"/>
    <property type="project" value="TreeGrafter"/>
</dbReference>
<proteinExistence type="predicted"/>
<dbReference type="Proteomes" id="UP000012174">
    <property type="component" value="Unassembled WGS sequence"/>
</dbReference>
<dbReference type="STRING" id="1287681.M7T5T6"/>
<dbReference type="OMA" id="RAGWNTY"/>
<keyword evidence="3" id="KW-1185">Reference proteome</keyword>
<dbReference type="PANTHER" id="PTHR48079:SF6">
    <property type="entry name" value="NAD(P)-BINDING DOMAIN-CONTAINING PROTEIN-RELATED"/>
    <property type="match status" value="1"/>
</dbReference>
<dbReference type="Gene3D" id="3.40.50.720">
    <property type="entry name" value="NAD(P)-binding Rossmann-like Domain"/>
    <property type="match status" value="1"/>
</dbReference>
<protein>
    <submittedName>
        <fullName evidence="2">Putative nad dependent epimerase protein</fullName>
    </submittedName>
</protein>
<dbReference type="EMBL" id="KB707514">
    <property type="protein sequence ID" value="EMR62005.1"/>
    <property type="molecule type" value="Genomic_DNA"/>
</dbReference>
<dbReference type="eggNOG" id="ENOG502S4U3">
    <property type="taxonomic scope" value="Eukaryota"/>
</dbReference>
<dbReference type="PANTHER" id="PTHR48079">
    <property type="entry name" value="PROTEIN YEEZ"/>
    <property type="match status" value="1"/>
</dbReference>
<evidence type="ECO:0000259" key="1">
    <source>
        <dbReference type="Pfam" id="PF01370"/>
    </source>
</evidence>
<accession>M7T5T6</accession>
<dbReference type="OrthoDB" id="2735536at2759"/>
<evidence type="ECO:0000313" key="2">
    <source>
        <dbReference type="EMBL" id="EMR62005.1"/>
    </source>
</evidence>
<dbReference type="KEGG" id="ela:UCREL1_11067"/>